<dbReference type="AlphaFoldDB" id="A0A9P9FMR6"/>
<evidence type="ECO:0000256" key="2">
    <source>
        <dbReference type="SAM" id="MobiDB-lite"/>
    </source>
</evidence>
<organism evidence="4 5">
    <name type="scientific">Dactylonectria macrodidyma</name>
    <dbReference type="NCBI Taxonomy" id="307937"/>
    <lineage>
        <taxon>Eukaryota</taxon>
        <taxon>Fungi</taxon>
        <taxon>Dikarya</taxon>
        <taxon>Ascomycota</taxon>
        <taxon>Pezizomycotina</taxon>
        <taxon>Sordariomycetes</taxon>
        <taxon>Hypocreomycetidae</taxon>
        <taxon>Hypocreales</taxon>
        <taxon>Nectriaceae</taxon>
        <taxon>Dactylonectria</taxon>
    </lineage>
</organism>
<sequence length="570" mass="65106">MPLAKRPCLQCKEKHVKCDEARPKCRRCQARGLNCTRPAKKTVFRNASTAPFNDDQRWVSGEIKEFCVDSRVQPDVSRSAGAILDFSSASRGEETTRREPLSLQHNSVFDTASQTRSIDVQDTAHSPHGYRNRPWQGTSAASPSSTTRSDLSSQPYGQAHDRIEETSLSPRPHVPRPRMGESAVFPLQDPQEACLLRYFVEELSHWFDLCDEKRHFQLVVPIRARQHPPLLYAIFALAARHLTRLPRFKTPNGILYQGQLLPNLTPHDAVEYTLKCIPALRDFHTIQDDERLESIIATAVILRQLEEIDDEEDDGEERQGSPSANHEASSRPKHQVNFLAIIDAVLRSAPSQTLFGRRSLIQAAYWMAVRQEIFHSFTRRHPPQMTLEPEYMRGASGANKIVLHTAQVAKWRLSDRSEQEWLRLQKQGEQLEKEAVCDIQPYFTRKADRSNGEIFPIIWYSSALEVTSIQLSIIAKMVLMAENPFLSGQSTTRARWREIENEVRQMILDLCGISLCHPACPPALVHTAFGMELYGDFFTDHYERLALRGVVEKFRDARAWPVKKLSSMFQ</sequence>
<accession>A0A9P9FMR6</accession>
<dbReference type="Proteomes" id="UP000738349">
    <property type="component" value="Unassembled WGS sequence"/>
</dbReference>
<dbReference type="PROSITE" id="PS00463">
    <property type="entry name" value="ZN2_CY6_FUNGAL_1"/>
    <property type="match status" value="1"/>
</dbReference>
<dbReference type="InterPro" id="IPR036864">
    <property type="entry name" value="Zn2-C6_fun-type_DNA-bd_sf"/>
</dbReference>
<feature type="compositionally biased region" description="Polar residues" evidence="2">
    <location>
        <begin position="103"/>
        <end position="124"/>
    </location>
</feature>
<dbReference type="GO" id="GO:0045944">
    <property type="term" value="P:positive regulation of transcription by RNA polymerase II"/>
    <property type="evidence" value="ECO:0007669"/>
    <property type="project" value="TreeGrafter"/>
</dbReference>
<gene>
    <name evidence="4" type="ORF">EDB81DRAFT_778902</name>
</gene>
<feature type="compositionally biased region" description="Low complexity" evidence="2">
    <location>
        <begin position="138"/>
        <end position="153"/>
    </location>
</feature>
<dbReference type="OrthoDB" id="4525710at2759"/>
<dbReference type="Gene3D" id="4.10.240.10">
    <property type="entry name" value="Zn(2)-C6 fungal-type DNA-binding domain"/>
    <property type="match status" value="1"/>
</dbReference>
<keyword evidence="1" id="KW-0539">Nucleus</keyword>
<feature type="region of interest" description="Disordered" evidence="2">
    <location>
        <begin position="308"/>
        <end position="332"/>
    </location>
</feature>
<comment type="caution">
    <text evidence="4">The sequence shown here is derived from an EMBL/GenBank/DDBJ whole genome shotgun (WGS) entry which is preliminary data.</text>
</comment>
<dbReference type="PANTHER" id="PTHR37534">
    <property type="entry name" value="TRANSCRIPTIONAL ACTIVATOR PROTEIN UGA3"/>
    <property type="match status" value="1"/>
</dbReference>
<evidence type="ECO:0000313" key="5">
    <source>
        <dbReference type="Proteomes" id="UP000738349"/>
    </source>
</evidence>
<dbReference type="GO" id="GO:0000981">
    <property type="term" value="F:DNA-binding transcription factor activity, RNA polymerase II-specific"/>
    <property type="evidence" value="ECO:0007669"/>
    <property type="project" value="InterPro"/>
</dbReference>
<reference evidence="4" key="1">
    <citation type="journal article" date="2021" name="Nat. Commun.">
        <title>Genetic determinants of endophytism in the Arabidopsis root mycobiome.</title>
        <authorList>
            <person name="Mesny F."/>
            <person name="Miyauchi S."/>
            <person name="Thiergart T."/>
            <person name="Pickel B."/>
            <person name="Atanasova L."/>
            <person name="Karlsson M."/>
            <person name="Huettel B."/>
            <person name="Barry K.W."/>
            <person name="Haridas S."/>
            <person name="Chen C."/>
            <person name="Bauer D."/>
            <person name="Andreopoulos W."/>
            <person name="Pangilinan J."/>
            <person name="LaButti K."/>
            <person name="Riley R."/>
            <person name="Lipzen A."/>
            <person name="Clum A."/>
            <person name="Drula E."/>
            <person name="Henrissat B."/>
            <person name="Kohler A."/>
            <person name="Grigoriev I.V."/>
            <person name="Martin F.M."/>
            <person name="Hacquard S."/>
        </authorList>
    </citation>
    <scope>NUCLEOTIDE SEQUENCE</scope>
    <source>
        <strain evidence="4">MPI-CAGE-AT-0147</strain>
    </source>
</reference>
<feature type="region of interest" description="Disordered" evidence="2">
    <location>
        <begin position="89"/>
        <end position="181"/>
    </location>
</feature>
<dbReference type="GO" id="GO:0000976">
    <property type="term" value="F:transcription cis-regulatory region binding"/>
    <property type="evidence" value="ECO:0007669"/>
    <property type="project" value="TreeGrafter"/>
</dbReference>
<keyword evidence="5" id="KW-1185">Reference proteome</keyword>
<dbReference type="InterPro" id="IPR001138">
    <property type="entry name" value="Zn2Cys6_DnaBD"/>
</dbReference>
<dbReference type="PROSITE" id="PS50048">
    <property type="entry name" value="ZN2_CY6_FUNGAL_2"/>
    <property type="match status" value="1"/>
</dbReference>
<evidence type="ECO:0000313" key="4">
    <source>
        <dbReference type="EMBL" id="KAH7165271.1"/>
    </source>
</evidence>
<dbReference type="SUPFAM" id="SSF57701">
    <property type="entry name" value="Zn2/Cys6 DNA-binding domain"/>
    <property type="match status" value="1"/>
</dbReference>
<dbReference type="EMBL" id="JAGMUV010000003">
    <property type="protein sequence ID" value="KAH7165271.1"/>
    <property type="molecule type" value="Genomic_DNA"/>
</dbReference>
<dbReference type="CDD" id="cd00067">
    <property type="entry name" value="GAL4"/>
    <property type="match status" value="1"/>
</dbReference>
<protein>
    <recommendedName>
        <fullName evidence="3">Zn(2)-C6 fungal-type domain-containing protein</fullName>
    </recommendedName>
</protein>
<proteinExistence type="predicted"/>
<feature type="compositionally biased region" description="Basic and acidic residues" evidence="2">
    <location>
        <begin position="91"/>
        <end position="100"/>
    </location>
</feature>
<dbReference type="GO" id="GO:0005634">
    <property type="term" value="C:nucleus"/>
    <property type="evidence" value="ECO:0007669"/>
    <property type="project" value="TreeGrafter"/>
</dbReference>
<dbReference type="Pfam" id="PF00172">
    <property type="entry name" value="Zn_clus"/>
    <property type="match status" value="1"/>
</dbReference>
<evidence type="ECO:0000256" key="1">
    <source>
        <dbReference type="ARBA" id="ARBA00023242"/>
    </source>
</evidence>
<dbReference type="SMART" id="SM00066">
    <property type="entry name" value="GAL4"/>
    <property type="match status" value="1"/>
</dbReference>
<evidence type="ECO:0000259" key="3">
    <source>
        <dbReference type="PROSITE" id="PS50048"/>
    </source>
</evidence>
<dbReference type="PANTHER" id="PTHR37534:SF2">
    <property type="entry name" value="N-ACETYLTRANSFERASE DOMAIN-CONTAINING PROTEIN"/>
    <property type="match status" value="1"/>
</dbReference>
<feature type="domain" description="Zn(2)-C6 fungal-type" evidence="3">
    <location>
        <begin position="7"/>
        <end position="37"/>
    </location>
</feature>
<dbReference type="GO" id="GO:0008270">
    <property type="term" value="F:zinc ion binding"/>
    <property type="evidence" value="ECO:0007669"/>
    <property type="project" value="InterPro"/>
</dbReference>
<name>A0A9P9FMR6_9HYPO</name>